<dbReference type="PROSITE" id="PS51450">
    <property type="entry name" value="LRR"/>
    <property type="match status" value="1"/>
</dbReference>
<reference evidence="4" key="1">
    <citation type="submission" date="2025-08" db="UniProtKB">
        <authorList>
            <consortium name="Ensembl"/>
        </authorList>
    </citation>
    <scope>IDENTIFICATION</scope>
</reference>
<evidence type="ECO:0000256" key="2">
    <source>
        <dbReference type="ARBA" id="ARBA00022737"/>
    </source>
</evidence>
<keyword evidence="5" id="KW-1185">Reference proteome</keyword>
<dbReference type="Gene3D" id="3.80.10.10">
    <property type="entry name" value="Ribonuclease Inhibitor"/>
    <property type="match status" value="1"/>
</dbReference>
<organism evidence="4 5">
    <name type="scientific">Eptatretus burgeri</name>
    <name type="common">Inshore hagfish</name>
    <dbReference type="NCBI Taxonomy" id="7764"/>
    <lineage>
        <taxon>Eukaryota</taxon>
        <taxon>Metazoa</taxon>
        <taxon>Chordata</taxon>
        <taxon>Craniata</taxon>
        <taxon>Vertebrata</taxon>
        <taxon>Cyclostomata</taxon>
        <taxon>Myxini</taxon>
        <taxon>Myxiniformes</taxon>
        <taxon>Myxinidae</taxon>
        <taxon>Eptatretinae</taxon>
        <taxon>Eptatretus</taxon>
    </lineage>
</organism>
<accession>A0A8C4QEC8</accession>
<name>A0A8C4QEC8_EPTBU</name>
<protein>
    <submittedName>
        <fullName evidence="4">Leucine rich repeat containing 58b</fullName>
    </submittedName>
</protein>
<sequence>MQTAEEPWDTLESRDVQSLTVRRYEPGRVLTGFSALVYLDMSGIGLALIPVEVTALVGLKTLLAKNNQLEDASLPKGFGSLRALQTLNLAGNQFLTIPPPILDLEGLRELFLGGNQIRSIPPAISRLSKLEDLYLGGNEICTVPEEIGSLGNLRRLVLCANHIQNIPPELANLSNLRALSLHNNRLSFLPREILALVKLQELSLRGNPLVMRFARKAAFAAPPSLLELSGRTIHLACLVTSPGTLPPHLLSYLASARSCPNPKCSGVYFEACVRRMRFVDFCGKFRLPLMQYLCSPCCLPPPSPPSTSPSDSDSDQEPPVPVERLQKVLLG</sequence>
<dbReference type="SMART" id="SM00369">
    <property type="entry name" value="LRR_TYP"/>
    <property type="match status" value="6"/>
</dbReference>
<dbReference type="InterPro" id="IPR003591">
    <property type="entry name" value="Leu-rich_rpt_typical-subtyp"/>
</dbReference>
<evidence type="ECO:0000256" key="1">
    <source>
        <dbReference type="ARBA" id="ARBA00022614"/>
    </source>
</evidence>
<keyword evidence="1" id="KW-0433">Leucine-rich repeat</keyword>
<dbReference type="GO" id="GO:0005737">
    <property type="term" value="C:cytoplasm"/>
    <property type="evidence" value="ECO:0007669"/>
    <property type="project" value="TreeGrafter"/>
</dbReference>
<evidence type="ECO:0000313" key="4">
    <source>
        <dbReference type="Ensembl" id="ENSEBUP00000014210.1"/>
    </source>
</evidence>
<reference evidence="4" key="2">
    <citation type="submission" date="2025-09" db="UniProtKB">
        <authorList>
            <consortium name="Ensembl"/>
        </authorList>
    </citation>
    <scope>IDENTIFICATION</scope>
</reference>
<dbReference type="PANTHER" id="PTHR48051">
    <property type="match status" value="1"/>
</dbReference>
<dbReference type="InterPro" id="IPR001611">
    <property type="entry name" value="Leu-rich_rpt"/>
</dbReference>
<dbReference type="SUPFAM" id="SSF52058">
    <property type="entry name" value="L domain-like"/>
    <property type="match status" value="1"/>
</dbReference>
<evidence type="ECO:0000313" key="5">
    <source>
        <dbReference type="Proteomes" id="UP000694388"/>
    </source>
</evidence>
<proteinExistence type="predicted"/>
<keyword evidence="2" id="KW-0677">Repeat</keyword>
<dbReference type="InterPro" id="IPR050216">
    <property type="entry name" value="LRR_domain-containing"/>
</dbReference>
<dbReference type="PANTHER" id="PTHR48051:SF53">
    <property type="entry name" value="LEUCINE RICH REPEAT CONTAINING 58"/>
    <property type="match status" value="1"/>
</dbReference>
<dbReference type="Proteomes" id="UP000694388">
    <property type="component" value="Unplaced"/>
</dbReference>
<dbReference type="OMA" id="GLSQWFP"/>
<dbReference type="Ensembl" id="ENSEBUT00000014786.1">
    <property type="protein sequence ID" value="ENSEBUP00000014210.1"/>
    <property type="gene ID" value="ENSEBUG00000008957.1"/>
</dbReference>
<dbReference type="AlphaFoldDB" id="A0A8C4QEC8"/>
<evidence type="ECO:0000256" key="3">
    <source>
        <dbReference type="SAM" id="MobiDB-lite"/>
    </source>
</evidence>
<dbReference type="GeneTree" id="ENSGT00940000156556"/>
<dbReference type="InterPro" id="IPR032675">
    <property type="entry name" value="LRR_dom_sf"/>
</dbReference>
<dbReference type="Pfam" id="PF13855">
    <property type="entry name" value="LRR_8"/>
    <property type="match status" value="2"/>
</dbReference>
<feature type="region of interest" description="Disordered" evidence="3">
    <location>
        <begin position="302"/>
        <end position="331"/>
    </location>
</feature>